<evidence type="ECO:0000313" key="3">
    <source>
        <dbReference type="Proteomes" id="UP000006695"/>
    </source>
</evidence>
<dbReference type="RefSeq" id="WP_011937523.1">
    <property type="nucleotide sequence ID" value="NC_009483.1"/>
</dbReference>
<protein>
    <submittedName>
        <fullName evidence="2">HEPN domain protein</fullName>
    </submittedName>
</protein>
<keyword evidence="3" id="KW-1185">Reference proteome</keyword>
<proteinExistence type="predicted"/>
<dbReference type="InterPro" id="IPR007842">
    <property type="entry name" value="HEPN_dom"/>
</dbReference>
<evidence type="ECO:0000259" key="1">
    <source>
        <dbReference type="PROSITE" id="PS50910"/>
    </source>
</evidence>
<accession>A5GC97</accession>
<dbReference type="SMART" id="SM00748">
    <property type="entry name" value="HEPN"/>
    <property type="match status" value="1"/>
</dbReference>
<dbReference type="Proteomes" id="UP000006695">
    <property type="component" value="Chromosome"/>
</dbReference>
<dbReference type="PROSITE" id="PS50910">
    <property type="entry name" value="HEPN"/>
    <property type="match status" value="1"/>
</dbReference>
<dbReference type="OrthoDB" id="5523994at2"/>
<dbReference type="Gene3D" id="1.20.120.330">
    <property type="entry name" value="Nucleotidyltransferases domain 2"/>
    <property type="match status" value="1"/>
</dbReference>
<dbReference type="HOGENOM" id="CLU_123170_0_1_7"/>
<evidence type="ECO:0000313" key="2">
    <source>
        <dbReference type="EMBL" id="ABQ24798.1"/>
    </source>
</evidence>
<organism evidence="2 3">
    <name type="scientific">Geotalea uraniireducens (strain Rf4)</name>
    <name type="common">Geobacter uraniireducens</name>
    <dbReference type="NCBI Taxonomy" id="351605"/>
    <lineage>
        <taxon>Bacteria</taxon>
        <taxon>Pseudomonadati</taxon>
        <taxon>Thermodesulfobacteriota</taxon>
        <taxon>Desulfuromonadia</taxon>
        <taxon>Geobacterales</taxon>
        <taxon>Geobacteraceae</taxon>
        <taxon>Geotalea</taxon>
    </lineage>
</organism>
<reference evidence="2 3" key="1">
    <citation type="submission" date="2007-05" db="EMBL/GenBank/DDBJ databases">
        <title>Complete sequence of Geobacter uraniireducens Rf4.</title>
        <authorList>
            <consortium name="US DOE Joint Genome Institute"/>
            <person name="Copeland A."/>
            <person name="Lucas S."/>
            <person name="Lapidus A."/>
            <person name="Barry K."/>
            <person name="Detter J.C."/>
            <person name="Glavina del Rio T."/>
            <person name="Hammon N."/>
            <person name="Israni S."/>
            <person name="Dalin E."/>
            <person name="Tice H."/>
            <person name="Pitluck S."/>
            <person name="Chertkov O."/>
            <person name="Brettin T."/>
            <person name="Bruce D."/>
            <person name="Han C."/>
            <person name="Schmutz J."/>
            <person name="Larimer F."/>
            <person name="Land M."/>
            <person name="Hauser L."/>
            <person name="Kyrpides N."/>
            <person name="Mikhailova N."/>
            <person name="Shelobolina E."/>
            <person name="Aklujkar M."/>
            <person name="Lovley D."/>
            <person name="Richardson P."/>
        </authorList>
    </citation>
    <scope>NUCLEOTIDE SEQUENCE [LARGE SCALE GENOMIC DNA]</scope>
    <source>
        <strain evidence="2 3">Rf4</strain>
    </source>
</reference>
<feature type="domain" description="HEPN" evidence="1">
    <location>
        <begin position="9"/>
        <end position="119"/>
    </location>
</feature>
<dbReference type="SUPFAM" id="SSF81593">
    <property type="entry name" value="Nucleotidyltransferase substrate binding subunit/domain"/>
    <property type="match status" value="1"/>
</dbReference>
<name>A5GC97_GEOUR</name>
<dbReference type="AlphaFoldDB" id="A5GC97"/>
<dbReference type="Pfam" id="PF05168">
    <property type="entry name" value="HEPN"/>
    <property type="match status" value="1"/>
</dbReference>
<dbReference type="STRING" id="351605.Gura_0586"/>
<sequence length="128" mass="14370">MKKDTELWLQYADENLKSAEVLLESDLYNSSLQNAQQSVEKYLKAVLIEKAAGLTRTHSIRELAGLLAGLGVHLSMTDDDIDLLDSIYLPSKYPAFSVLPRFMPDQSVCRQCLGIAEEVRLDILRVIT</sequence>
<gene>
    <name evidence="2" type="ordered locus">Gura_0586</name>
</gene>
<dbReference type="EMBL" id="CP000698">
    <property type="protein sequence ID" value="ABQ24798.1"/>
    <property type="molecule type" value="Genomic_DNA"/>
</dbReference>
<dbReference type="KEGG" id="gur:Gura_0586"/>